<sequence>MHEVFDWSALNALRLKPLSTPALLPAQSPPHTSPHCGITTGLIPGSYRAKGRKCDVWYLGMLRRQAGRAGHLKHGITIPVPSSTTSPGAGALSEIDPGPNWRTGPSVFNPNTAKALLLLPPFCVLAPAPSVPAVVQPAHSKMLPGIVCPCTASVFAGFAAQHPTASLCPNHPRSHTWPHHVQYEEPDLRAAPVTIVFSAHPMDVQSGTFEQLLEASAGGSMLALKVVTTGLSTWKKVTSLIHELVLRFPSSASHLPCARYASSRNLTACECTLCKGVRWVQPTERPAHLKEDHMHTATAGIGAAPVVPSSSHSFPAPLAVEKHLEASAWSPQGTAFDPDTNSYKSPPLYFPNSPTPPPMEPKGATASALGMPQSPQKAARIRCAKWSGMLLEEQLQQDKGLGLTEGANDDWENSRDASDGTESTGEEAGSNKEEGPQRLDGTGGAPIPPALHGEFRIPKHKRDENDPNPFSMASGPHMPVLREDVHPDGGVYMLYTLVAWLHSQFHVLFRACNAILVVVALIIQSFGITTSTPVLTTLHSVMGRLGVEPTIRVLPVCPHCLEVYPESPKTGGKCTGCNTNIFKTGRTCGGKERAAQEPIPELKFPCKSLASQLAEIVALPGMEDELDQWRHQSRKSGKYTDFFDGGIARDLKGPNGQQFFANGGLDAADGPDGDIGLTLGADCQIAPSHKSAPISFNIVNLAPHHRYRVAHLLLGAIIPGPKEQDPDQTHRFLRVLVNELLDLWKNGLLVCTPRHPEGRLIRVALVGICCDKPAAHKLGGFGSHSHTKFCTRCWILQRDKGTAKAFEKNGFAPCTNEAHRHAGNEYANLENDAARAKYSKKHAARWSEFARLPYFDLVRMVIVDPMHNLLLRALY</sequence>
<name>A0A166BT99_9AGAM</name>
<dbReference type="EMBL" id="KV417640">
    <property type="protein sequence ID" value="KZP12951.1"/>
    <property type="molecule type" value="Genomic_DNA"/>
</dbReference>
<dbReference type="AlphaFoldDB" id="A0A166BT99"/>
<organism evidence="2 3">
    <name type="scientific">Athelia psychrophila</name>
    <dbReference type="NCBI Taxonomy" id="1759441"/>
    <lineage>
        <taxon>Eukaryota</taxon>
        <taxon>Fungi</taxon>
        <taxon>Dikarya</taxon>
        <taxon>Basidiomycota</taxon>
        <taxon>Agaricomycotina</taxon>
        <taxon>Agaricomycetes</taxon>
        <taxon>Agaricomycetidae</taxon>
        <taxon>Atheliales</taxon>
        <taxon>Atheliaceae</taxon>
        <taxon>Athelia</taxon>
    </lineage>
</organism>
<feature type="compositionally biased region" description="Basic and acidic residues" evidence="1">
    <location>
        <begin position="453"/>
        <end position="465"/>
    </location>
</feature>
<evidence type="ECO:0000313" key="2">
    <source>
        <dbReference type="EMBL" id="KZP12951.1"/>
    </source>
</evidence>
<feature type="region of interest" description="Disordered" evidence="1">
    <location>
        <begin position="402"/>
        <end position="476"/>
    </location>
</feature>
<dbReference type="InterPro" id="IPR004242">
    <property type="entry name" value="Transposase_21"/>
</dbReference>
<evidence type="ECO:0000313" key="3">
    <source>
        <dbReference type="Proteomes" id="UP000076532"/>
    </source>
</evidence>
<reference evidence="2 3" key="1">
    <citation type="journal article" date="2016" name="Mol. Biol. Evol.">
        <title>Comparative Genomics of Early-Diverging Mushroom-Forming Fungi Provides Insights into the Origins of Lignocellulose Decay Capabilities.</title>
        <authorList>
            <person name="Nagy L.G."/>
            <person name="Riley R."/>
            <person name="Tritt A."/>
            <person name="Adam C."/>
            <person name="Daum C."/>
            <person name="Floudas D."/>
            <person name="Sun H."/>
            <person name="Yadav J.S."/>
            <person name="Pangilinan J."/>
            <person name="Larsson K.H."/>
            <person name="Matsuura K."/>
            <person name="Barry K."/>
            <person name="Labutti K."/>
            <person name="Kuo R."/>
            <person name="Ohm R.A."/>
            <person name="Bhattacharya S.S."/>
            <person name="Shirouzu T."/>
            <person name="Yoshinaga Y."/>
            <person name="Martin F.M."/>
            <person name="Grigoriev I.V."/>
            <person name="Hibbett D.S."/>
        </authorList>
    </citation>
    <scope>NUCLEOTIDE SEQUENCE [LARGE SCALE GENOMIC DNA]</scope>
    <source>
        <strain evidence="2 3">CBS 109695</strain>
    </source>
</reference>
<protein>
    <submittedName>
        <fullName evidence="2">Uncharacterized protein</fullName>
    </submittedName>
</protein>
<dbReference type="PANTHER" id="PTHR46579">
    <property type="entry name" value="F5/8 TYPE C DOMAIN-CONTAINING PROTEIN-RELATED"/>
    <property type="match status" value="1"/>
</dbReference>
<gene>
    <name evidence="2" type="ORF">FIBSPDRAFT_961014</name>
</gene>
<dbReference type="OrthoDB" id="3267578at2759"/>
<proteinExistence type="predicted"/>
<dbReference type="Pfam" id="PF02992">
    <property type="entry name" value="Transposase_21"/>
    <property type="match status" value="1"/>
</dbReference>
<accession>A0A166BT99</accession>
<keyword evidence="3" id="KW-1185">Reference proteome</keyword>
<evidence type="ECO:0000256" key="1">
    <source>
        <dbReference type="SAM" id="MobiDB-lite"/>
    </source>
</evidence>
<dbReference type="Proteomes" id="UP000076532">
    <property type="component" value="Unassembled WGS sequence"/>
</dbReference>
<feature type="compositionally biased region" description="Polar residues" evidence="1">
    <location>
        <begin position="330"/>
        <end position="344"/>
    </location>
</feature>
<feature type="region of interest" description="Disordered" evidence="1">
    <location>
        <begin position="330"/>
        <end position="380"/>
    </location>
</feature>
<dbReference type="PANTHER" id="PTHR46579:SF2">
    <property type="entry name" value="C2H2-TYPE DOMAIN-CONTAINING PROTEIN"/>
    <property type="match status" value="1"/>
</dbReference>